<gene>
    <name evidence="1" type="ORF">ITP53_18425</name>
</gene>
<keyword evidence="2" id="KW-1185">Reference proteome</keyword>
<comment type="caution">
    <text evidence="1">The sequence shown here is derived from an EMBL/GenBank/DDBJ whole genome shotgun (WGS) entry which is preliminary data.</text>
</comment>
<name>A0A931A7B4_9ACTN</name>
<proteinExistence type="predicted"/>
<evidence type="ECO:0000313" key="2">
    <source>
        <dbReference type="Proteomes" id="UP000605361"/>
    </source>
</evidence>
<dbReference type="AlphaFoldDB" id="A0A931A7B4"/>
<dbReference type="RefSeq" id="WP_195896638.1">
    <property type="nucleotide sequence ID" value="NZ_JADOGI010000050.1"/>
</dbReference>
<protein>
    <submittedName>
        <fullName evidence="1">Uncharacterized protein</fullName>
    </submittedName>
</protein>
<reference evidence="1" key="1">
    <citation type="submission" date="2020-11" db="EMBL/GenBank/DDBJ databases">
        <title>Whole-genome analyses of Nonomuraea sp. K274.</title>
        <authorList>
            <person name="Veyisoglu A."/>
        </authorList>
    </citation>
    <scope>NUCLEOTIDE SEQUENCE</scope>
    <source>
        <strain evidence="1">K274</strain>
    </source>
</reference>
<organism evidence="1 2">
    <name type="scientific">Nonomuraea cypriaca</name>
    <dbReference type="NCBI Taxonomy" id="1187855"/>
    <lineage>
        <taxon>Bacteria</taxon>
        <taxon>Bacillati</taxon>
        <taxon>Actinomycetota</taxon>
        <taxon>Actinomycetes</taxon>
        <taxon>Streptosporangiales</taxon>
        <taxon>Streptosporangiaceae</taxon>
        <taxon>Nonomuraea</taxon>
    </lineage>
</organism>
<evidence type="ECO:0000313" key="1">
    <source>
        <dbReference type="EMBL" id="MBF8187676.1"/>
    </source>
</evidence>
<accession>A0A931A7B4</accession>
<dbReference type="EMBL" id="JADOGI010000050">
    <property type="protein sequence ID" value="MBF8187676.1"/>
    <property type="molecule type" value="Genomic_DNA"/>
</dbReference>
<sequence length="86" mass="9743">MIEQLLKYIKRPLKRERSFSNQHQVRVVAHFSAPTGMKGTPTLFLQMGDRQWAEIMFSPVYAEEFPGAEAVSAELKKIGEGLTSTM</sequence>
<dbReference type="Proteomes" id="UP000605361">
    <property type="component" value="Unassembled WGS sequence"/>
</dbReference>